<reference evidence="3" key="1">
    <citation type="submission" date="2018-05" db="EMBL/GenBank/DDBJ databases">
        <title>Reclassification of Methylarcula marina and Methylarcula terricola as Paracoccus methylarcula sp.nov., comb.nov. and Paracoccus terricola comb.nov.</title>
        <authorList>
            <person name="Shmareva M.N."/>
            <person name="Doronina N.V."/>
            <person name="Vasilenko O.V."/>
            <person name="Tarlachkov S.V."/>
            <person name="Trotsenko Y.A."/>
        </authorList>
    </citation>
    <scope>NUCLEOTIDE SEQUENCE [LARGE SCALE GENOMIC DNA]</scope>
    <source>
        <strain evidence="3">VKM B-2159</strain>
    </source>
</reference>
<dbReference type="Pfam" id="PF12790">
    <property type="entry name" value="T6SS-SciN"/>
    <property type="match status" value="1"/>
</dbReference>
<accession>A0A422R140</accession>
<dbReference type="NCBIfam" id="TIGR03354">
    <property type="entry name" value="VI_FHA"/>
    <property type="match status" value="1"/>
</dbReference>
<sequence length="553" mass="58415">MFIDNAANPVGAGKAVPIEPGMRLRMGDIVMRVEALSGTETEPRKPETAGGLVFDFDRNEGEPPPPEPLPRPKDLPDPFGLSSKARSHERPRAPAPPKPLDQEDAFGLDLRKPFDRPEEATTPQSGPAQKRGGYFTDTPTPPAPPPDDTPAPASAPKSDIFADWDGPEARPAPPAEEPAAGQVSPAPEPPPPPPPEPEPPAPLPEGAERDIHAALLRGMGLDPSQFTGDPAQQAERIGRAMRLLVDGLMQQLRTRAQAKQKARVAQTIIASSDVNPLKFLATPEDVLASFVRPRGRGYLDPEEALEQAFRDLTDHQLRIWTALQAALRRMIDRFDPEEIEKAMADVGLLESLIAGGRSAKLWRLYEERYREIARSAEDQFLGEVAPIFAMRMKVEGGRKMTSGLNRRLLLAAGASAALLLAGCGGETPPTVLAVTATGSAGMNPGSDGADRPVTVQVLQLSGTGAFDSADYLALQDPAAALGGDLVKADQLVLGPGATVSKAITVQAGTTAIGVTAGFRDPTGRTLRQRIPVPAKSAPVTITVGSSGIAVSGG</sequence>
<dbReference type="Pfam" id="PF20232">
    <property type="entry name" value="T6SS_FHA_C"/>
    <property type="match status" value="1"/>
</dbReference>
<dbReference type="RefSeq" id="WP_106689328.1">
    <property type="nucleotide sequence ID" value="NZ_PXNQ02000001.1"/>
</dbReference>
<protein>
    <submittedName>
        <fullName evidence="3">Type VI secretion system-associated FHA domain protein TagH</fullName>
    </submittedName>
</protein>
<keyword evidence="4" id="KW-1185">Reference proteome</keyword>
<dbReference type="InterPro" id="IPR046883">
    <property type="entry name" value="T6SS_FHA_C"/>
</dbReference>
<dbReference type="AlphaFoldDB" id="A0A422R140"/>
<dbReference type="Proteomes" id="UP000238137">
    <property type="component" value="Unassembled WGS sequence"/>
</dbReference>
<name>A0A422R140_9RHOB</name>
<evidence type="ECO:0000256" key="1">
    <source>
        <dbReference type="SAM" id="MobiDB-lite"/>
    </source>
</evidence>
<dbReference type="PANTHER" id="PTHR37625">
    <property type="entry name" value="OUTER MEMBRANE LIPOPROTEIN-RELATED"/>
    <property type="match status" value="1"/>
</dbReference>
<feature type="region of interest" description="Disordered" evidence="1">
    <location>
        <begin position="37"/>
        <end position="206"/>
    </location>
</feature>
<dbReference type="InterPro" id="IPR017735">
    <property type="entry name" value="T6SS_FHA"/>
</dbReference>
<feature type="compositionally biased region" description="Basic and acidic residues" evidence="1">
    <location>
        <begin position="109"/>
        <end position="119"/>
    </location>
</feature>
<feature type="domain" description="Type VI secretion system FHA" evidence="2">
    <location>
        <begin position="217"/>
        <end position="389"/>
    </location>
</feature>
<feature type="compositionally biased region" description="Pro residues" evidence="1">
    <location>
        <begin position="139"/>
        <end position="149"/>
    </location>
</feature>
<dbReference type="InterPro" id="IPR017734">
    <property type="entry name" value="T6SS_SciN"/>
</dbReference>
<evidence type="ECO:0000259" key="2">
    <source>
        <dbReference type="Pfam" id="PF20232"/>
    </source>
</evidence>
<proteinExistence type="predicted"/>
<evidence type="ECO:0000313" key="4">
    <source>
        <dbReference type="Proteomes" id="UP000238137"/>
    </source>
</evidence>
<feature type="compositionally biased region" description="Pro residues" evidence="1">
    <location>
        <begin position="186"/>
        <end position="203"/>
    </location>
</feature>
<dbReference type="PANTHER" id="PTHR37625:SF4">
    <property type="entry name" value="OUTER MEMBRANE LIPOPROTEIN"/>
    <property type="match status" value="1"/>
</dbReference>
<dbReference type="NCBIfam" id="TIGR03352">
    <property type="entry name" value="VI_chp_3"/>
    <property type="match status" value="1"/>
</dbReference>
<gene>
    <name evidence="3" type="ORF">A7A09_000430</name>
</gene>
<dbReference type="EMBL" id="PXNQ02000001">
    <property type="protein sequence ID" value="RNF35924.1"/>
    <property type="molecule type" value="Genomic_DNA"/>
</dbReference>
<comment type="caution">
    <text evidence="3">The sequence shown here is derived from an EMBL/GenBank/DDBJ whole genome shotgun (WGS) entry which is preliminary data.</text>
</comment>
<feature type="compositionally biased region" description="Low complexity" evidence="1">
    <location>
        <begin position="150"/>
        <end position="159"/>
    </location>
</feature>
<evidence type="ECO:0000313" key="3">
    <source>
        <dbReference type="EMBL" id="RNF35924.1"/>
    </source>
</evidence>
<dbReference type="InterPro" id="IPR038706">
    <property type="entry name" value="Type_VI_SciN-like_sf"/>
</dbReference>
<organism evidence="3 4">
    <name type="scientific">Paracoccus methylarcula</name>
    <dbReference type="NCBI Taxonomy" id="72022"/>
    <lineage>
        <taxon>Bacteria</taxon>
        <taxon>Pseudomonadati</taxon>
        <taxon>Pseudomonadota</taxon>
        <taxon>Alphaproteobacteria</taxon>
        <taxon>Rhodobacterales</taxon>
        <taxon>Paracoccaceae</taxon>
        <taxon>Paracoccus</taxon>
    </lineage>
</organism>
<dbReference type="Gene3D" id="2.60.40.4150">
    <property type="entry name" value="Type VI secretion system, lipoprotein SciN"/>
    <property type="match status" value="1"/>
</dbReference>